<feature type="domain" description="Xaa-Pro dipeptidyl-peptidase-like" evidence="1">
    <location>
        <begin position="65"/>
        <end position="215"/>
    </location>
</feature>
<accession>A0A8H3ZME9</accession>
<dbReference type="Proteomes" id="UP000434172">
    <property type="component" value="Unassembled WGS sequence"/>
</dbReference>
<dbReference type="AlphaFoldDB" id="A0A8H3ZME9"/>
<dbReference type="PANTHER" id="PTHR43056:SF10">
    <property type="entry name" value="COCE_NOND FAMILY, PUTATIVE (AFU_ORTHOLOGUE AFUA_7G00600)-RELATED"/>
    <property type="match status" value="1"/>
</dbReference>
<protein>
    <submittedName>
        <fullName evidence="2">Acylase and diesterase protein</fullName>
    </submittedName>
</protein>
<dbReference type="InterPro" id="IPR005674">
    <property type="entry name" value="CocE/Ser_esterase"/>
</dbReference>
<proteinExistence type="predicted"/>
<dbReference type="SUPFAM" id="SSF53474">
    <property type="entry name" value="alpha/beta-Hydrolases"/>
    <property type="match status" value="1"/>
</dbReference>
<dbReference type="OrthoDB" id="2578740at2759"/>
<dbReference type="InterPro" id="IPR000383">
    <property type="entry name" value="Xaa-Pro-like_dom"/>
</dbReference>
<dbReference type="EMBL" id="WOWK01000037">
    <property type="protein sequence ID" value="KAF0325299.1"/>
    <property type="molecule type" value="Genomic_DNA"/>
</dbReference>
<evidence type="ECO:0000313" key="3">
    <source>
        <dbReference type="Proteomes" id="UP000434172"/>
    </source>
</evidence>
<organism evidence="2 3">
    <name type="scientific">Colletotrichum asianum</name>
    <dbReference type="NCBI Taxonomy" id="702518"/>
    <lineage>
        <taxon>Eukaryota</taxon>
        <taxon>Fungi</taxon>
        <taxon>Dikarya</taxon>
        <taxon>Ascomycota</taxon>
        <taxon>Pezizomycotina</taxon>
        <taxon>Sordariomycetes</taxon>
        <taxon>Hypocreomycetidae</taxon>
        <taxon>Glomerellales</taxon>
        <taxon>Glomerellaceae</taxon>
        <taxon>Colletotrichum</taxon>
        <taxon>Colletotrichum gloeosporioides species complex</taxon>
    </lineage>
</organism>
<evidence type="ECO:0000313" key="2">
    <source>
        <dbReference type="EMBL" id="KAF0325299.1"/>
    </source>
</evidence>
<evidence type="ECO:0000259" key="1">
    <source>
        <dbReference type="Pfam" id="PF02129"/>
    </source>
</evidence>
<dbReference type="NCBIfam" id="TIGR00976">
    <property type="entry name" value="CocE_NonD"/>
    <property type="match status" value="1"/>
</dbReference>
<dbReference type="GO" id="GO:0016787">
    <property type="term" value="F:hydrolase activity"/>
    <property type="evidence" value="ECO:0007669"/>
    <property type="project" value="InterPro"/>
</dbReference>
<dbReference type="Pfam" id="PF02129">
    <property type="entry name" value="Peptidase_S15"/>
    <property type="match status" value="1"/>
</dbReference>
<keyword evidence="3" id="KW-1185">Reference proteome</keyword>
<reference evidence="2 3" key="1">
    <citation type="submission" date="2019-12" db="EMBL/GenBank/DDBJ databases">
        <title>A genome sequence resource for the geographically widespread anthracnose pathogen Colletotrichum asianum.</title>
        <authorList>
            <person name="Meng Y."/>
        </authorList>
    </citation>
    <scope>NUCLEOTIDE SEQUENCE [LARGE SCALE GENOMIC DNA]</scope>
    <source>
        <strain evidence="2 3">ICMP 18580</strain>
    </source>
</reference>
<sequence length="243" mass="26461">MTSASDSIVVIRHDVECVTAEKHYTPCGTAGGKRLIAAGTTASLGHSPLPLDITVDEDVAVPMRDGVVVYADIYRPAHATELIPAILQVGPFGKNGGPNKHNFNKWPWRFGCPKIATSGLEGFEALDPAYWCLHGYAIVCVDTRGTWKSTGNVAGFSKKEGEDNYDVIEFLADLPWCNGKISMAGNSYLAITQWFTGAEQPPHLACLAPWEGMSKEVFELRSLPGATLVRISKTMCCYLRRPD</sequence>
<dbReference type="Gene3D" id="3.40.50.1820">
    <property type="entry name" value="alpha/beta hydrolase"/>
    <property type="match status" value="1"/>
</dbReference>
<comment type="caution">
    <text evidence="2">The sequence shown here is derived from an EMBL/GenBank/DDBJ whole genome shotgun (WGS) entry which is preliminary data.</text>
</comment>
<dbReference type="InterPro" id="IPR029058">
    <property type="entry name" value="AB_hydrolase_fold"/>
</dbReference>
<dbReference type="InterPro" id="IPR050585">
    <property type="entry name" value="Xaa-Pro_dipeptidyl-ppase/CocE"/>
</dbReference>
<dbReference type="PANTHER" id="PTHR43056">
    <property type="entry name" value="PEPTIDASE S9 PROLYL OLIGOPEPTIDASE"/>
    <property type="match status" value="1"/>
</dbReference>
<gene>
    <name evidence="2" type="ORF">GQ607_007333</name>
</gene>
<name>A0A8H3ZME9_9PEZI</name>